<feature type="domain" description="DUF234" evidence="2">
    <location>
        <begin position="313"/>
        <end position="408"/>
    </location>
</feature>
<protein>
    <submittedName>
        <fullName evidence="3">ATP-binding protein</fullName>
    </submittedName>
</protein>
<proteinExistence type="predicted"/>
<dbReference type="Pfam" id="PF03008">
    <property type="entry name" value="DUF234"/>
    <property type="match status" value="1"/>
</dbReference>
<dbReference type="Proteomes" id="UP000732298">
    <property type="component" value="Unassembled WGS sequence"/>
</dbReference>
<dbReference type="AlphaFoldDB" id="A0A8T3YKB9"/>
<dbReference type="GO" id="GO:0005524">
    <property type="term" value="F:ATP binding"/>
    <property type="evidence" value="ECO:0007669"/>
    <property type="project" value="UniProtKB-KW"/>
</dbReference>
<dbReference type="InterPro" id="IPR036390">
    <property type="entry name" value="WH_DNA-bd_sf"/>
</dbReference>
<evidence type="ECO:0000259" key="1">
    <source>
        <dbReference type="Pfam" id="PF01637"/>
    </source>
</evidence>
<evidence type="ECO:0000313" key="3">
    <source>
        <dbReference type="EMBL" id="MBI4210974.1"/>
    </source>
</evidence>
<keyword evidence="3" id="KW-0547">Nucleotide-binding</keyword>
<dbReference type="InterPro" id="IPR004256">
    <property type="entry name" value="DUF234"/>
</dbReference>
<dbReference type="PANTHER" id="PTHR34704:SF2">
    <property type="entry name" value="ATPASE"/>
    <property type="match status" value="1"/>
</dbReference>
<feature type="domain" description="ATPase" evidence="1">
    <location>
        <begin position="3"/>
        <end position="201"/>
    </location>
</feature>
<dbReference type="SUPFAM" id="SSF52540">
    <property type="entry name" value="P-loop containing nucleoside triphosphate hydrolases"/>
    <property type="match status" value="1"/>
</dbReference>
<dbReference type="InterPro" id="IPR011579">
    <property type="entry name" value="ATPase_dom"/>
</dbReference>
<dbReference type="Gene3D" id="3.40.50.300">
    <property type="entry name" value="P-loop containing nucleotide triphosphate hydrolases"/>
    <property type="match status" value="1"/>
</dbReference>
<name>A0A8T3YKB9_9ARCH</name>
<reference evidence="3" key="1">
    <citation type="submission" date="2020-07" db="EMBL/GenBank/DDBJ databases">
        <title>Huge and variable diversity of episymbiotic CPR bacteria and DPANN archaea in groundwater ecosystems.</title>
        <authorList>
            <person name="He C.Y."/>
            <person name="Keren R."/>
            <person name="Whittaker M."/>
            <person name="Farag I.F."/>
            <person name="Doudna J."/>
            <person name="Cate J.H.D."/>
            <person name="Banfield J.F."/>
        </authorList>
    </citation>
    <scope>NUCLEOTIDE SEQUENCE</scope>
    <source>
        <strain evidence="3">NC_groundwater_1296_Ag_S-0.2um_52_80</strain>
    </source>
</reference>
<evidence type="ECO:0000259" key="2">
    <source>
        <dbReference type="Pfam" id="PF03008"/>
    </source>
</evidence>
<accession>A0A8T3YKB9</accession>
<comment type="caution">
    <text evidence="3">The sequence shown here is derived from an EMBL/GenBank/DDBJ whole genome shotgun (WGS) entry which is preliminary data.</text>
</comment>
<sequence length="457" mass="52349">MRFVDRDAELEELRKIGALSRKKLFVVALYGLRRVGKTRLLLEFLKDKGSYFFVNRNKTTSDLLMEFRDILKKSNILGELESIDSWDKFFEVLIKRNAPPIVFDEFQNFSSVEPAVFGIMQKNIDLNENRPGLVILSGSLIGLMKNLFKNSKEPLYGRVKKGIKLEPLNLNSCLELAKELKLEKEELIKFYCVFGGYPKYFTSIEDFGLEGKNALEIIDSLLLSKGAPLEDEVNSILSQEFGGRSGVYYSILEAIANGNNIISTIAGTMGTNPTSITRQIKELRDYFELIELERPFEGKRGIYKIKHPLMQFWFSQIYKNYSDYAARKPEFIESLKNNLNGFYGKAFEKAAKEFLKNKLGLEEARAQWGKIQGAKKSENAYEIDCIGKEGKNTYIFEFKWKELSYKEALSVLKNLEGKTNHLNKKIANAKLGLVAKKIENKQKITNGGYLAYDLEDF</sequence>
<keyword evidence="3" id="KW-0067">ATP-binding</keyword>
<gene>
    <name evidence="3" type="ORF">HY544_05745</name>
</gene>
<dbReference type="PANTHER" id="PTHR34704">
    <property type="entry name" value="ATPASE"/>
    <property type="match status" value="1"/>
</dbReference>
<evidence type="ECO:0000313" key="4">
    <source>
        <dbReference type="Proteomes" id="UP000732298"/>
    </source>
</evidence>
<organism evidence="3 4">
    <name type="scientific">Candidatus Iainarchaeum sp</name>
    <dbReference type="NCBI Taxonomy" id="3101447"/>
    <lineage>
        <taxon>Archaea</taxon>
        <taxon>Candidatus Iainarchaeota</taxon>
        <taxon>Candidatus Iainarchaeia</taxon>
        <taxon>Candidatus Iainarchaeales</taxon>
        <taxon>Candidatus Iainarchaeaceae</taxon>
        <taxon>Candidatus Iainarchaeum</taxon>
    </lineage>
</organism>
<dbReference type="EMBL" id="JACQPB010000056">
    <property type="protein sequence ID" value="MBI4210974.1"/>
    <property type="molecule type" value="Genomic_DNA"/>
</dbReference>
<dbReference type="InterPro" id="IPR027417">
    <property type="entry name" value="P-loop_NTPase"/>
</dbReference>
<dbReference type="SUPFAM" id="SSF46785">
    <property type="entry name" value="Winged helix' DNA-binding domain"/>
    <property type="match status" value="1"/>
</dbReference>
<dbReference type="Pfam" id="PF01637">
    <property type="entry name" value="ATPase_2"/>
    <property type="match status" value="1"/>
</dbReference>